<gene>
    <name evidence="2" type="ORF">ERJ67_02030</name>
</gene>
<dbReference type="EMBL" id="SRMO01000033">
    <property type="protein sequence ID" value="TGG94579.1"/>
    <property type="molecule type" value="Genomic_DNA"/>
</dbReference>
<protein>
    <recommendedName>
        <fullName evidence="4">Secreted protein</fullName>
    </recommendedName>
</protein>
<evidence type="ECO:0008006" key="4">
    <source>
        <dbReference type="Google" id="ProtNLM"/>
    </source>
</evidence>
<reference evidence="2 3" key="1">
    <citation type="journal article" date="2019" name="mSystems">
        <title>Life at home and on the roam: Genomic adaptions reflect the dual lifestyle of an intracellular, facultative symbiont.</title>
        <authorList>
            <person name="Burgsdorf I."/>
        </authorList>
    </citation>
    <scope>NUCLEOTIDE SEQUENCE [LARGE SCALE GENOMIC DNA]</scope>
    <source>
        <strain evidence="2">277cV</strain>
    </source>
</reference>
<dbReference type="AlphaFoldDB" id="A0A524RQ70"/>
<proteinExistence type="predicted"/>
<dbReference type="Proteomes" id="UP000317990">
    <property type="component" value="Unassembled WGS sequence"/>
</dbReference>
<feature type="signal peptide" evidence="1">
    <location>
        <begin position="1"/>
        <end position="27"/>
    </location>
</feature>
<name>A0A524RQ70_9CHRO</name>
<sequence>MAWKQAHAVSVMFALTLSAAFAGQAYAGSCEGSDRIPHKEADCLNAGWSNNYDDWSSGKVWAKNFCHEHGTVVAKVDIKDGKDLTWYMKSSKKYNKKTGWLDIRGVYCCADLSDFCNESEIYDADCTEQYESSAASDTCSREVISAPTDDTCVVEAVCQRQHPWGAYSKATSRSEITTSFSNMSKLHNCDAELQVGKC</sequence>
<evidence type="ECO:0000313" key="3">
    <source>
        <dbReference type="Proteomes" id="UP000317990"/>
    </source>
</evidence>
<feature type="chain" id="PRO_5021875223" description="Secreted protein" evidence="1">
    <location>
        <begin position="28"/>
        <end position="198"/>
    </location>
</feature>
<evidence type="ECO:0000313" key="2">
    <source>
        <dbReference type="EMBL" id="TGG94579.1"/>
    </source>
</evidence>
<keyword evidence="1" id="KW-0732">Signal</keyword>
<accession>A0A524RQ70</accession>
<comment type="caution">
    <text evidence="2">The sequence shown here is derived from an EMBL/GenBank/DDBJ whole genome shotgun (WGS) entry which is preliminary data.</text>
</comment>
<evidence type="ECO:0000256" key="1">
    <source>
        <dbReference type="SAM" id="SignalP"/>
    </source>
</evidence>
<organism evidence="2 3">
    <name type="scientific">Aphanocapsa feldmannii 277cV</name>
    <dbReference type="NCBI Taxonomy" id="2507553"/>
    <lineage>
        <taxon>Bacteria</taxon>
        <taxon>Bacillati</taxon>
        <taxon>Cyanobacteriota</taxon>
        <taxon>Cyanophyceae</taxon>
        <taxon>Oscillatoriophycideae</taxon>
        <taxon>Chroococcales</taxon>
        <taxon>Microcystaceae</taxon>
        <taxon>Aphanocapsa</taxon>
    </lineage>
</organism>